<dbReference type="InterPro" id="IPR036188">
    <property type="entry name" value="FAD/NAD-bd_sf"/>
</dbReference>
<dbReference type="InterPro" id="IPR002937">
    <property type="entry name" value="Amino_oxidase"/>
</dbReference>
<proteinExistence type="predicted"/>
<dbReference type="KEGG" id="fam:OYT1_ch0653"/>
<accession>A0A2Z6G9N9</accession>
<dbReference type="SUPFAM" id="SSF51905">
    <property type="entry name" value="FAD/NAD(P)-binding domain"/>
    <property type="match status" value="1"/>
</dbReference>
<keyword evidence="3" id="KW-1185">Reference proteome</keyword>
<dbReference type="NCBIfam" id="TIGR03467">
    <property type="entry name" value="HpnE"/>
    <property type="match status" value="1"/>
</dbReference>
<sequence length="451" mass="49103">MAGVQGVAEELNPAIIGGGYAGMAAAVELARRGIPVTVFESAKQLGGRARGVSYNDTQLDNGQHLLLGCYHDTLRLIELVGGNIAQDFLRLPLQLDLHGHFTLRAPKLPAPLHLLVALMRADGLTWNERLMAARFMLAMRSNAFTLPSHAFEGGTGGEGKDCTVLELLRAYGQDANLTLKLWEPLTLAALNTPIAQASAQVLLNVLRDSLNQARADSDMLLPRLDFTALFPQRAARFVEQRGGMVHLSCGVEHITPIEGGFELETALGVQRYSHVICATSPVVTARLLSTIPELAETVVQIEALEHQPIYTVYLQYPADVILPHAMLGLHQRVSQWLFDKGRISGQHGLIASVISAEGLHQQLGQDELVHKVIAELRVEFGIVQAPLWYKVIAEKRATFCCAPNLKRPSQRTALTGLYLAGDYTAGDYPATLEGAVRSGLHCAELCLPERK</sequence>
<dbReference type="GO" id="GO:0016491">
    <property type="term" value="F:oxidoreductase activity"/>
    <property type="evidence" value="ECO:0007669"/>
    <property type="project" value="InterPro"/>
</dbReference>
<dbReference type="Gene3D" id="3.50.50.60">
    <property type="entry name" value="FAD/NAD(P)-binding domain"/>
    <property type="match status" value="1"/>
</dbReference>
<organism evidence="2 3">
    <name type="scientific">Ferriphaselus amnicola</name>
    <dbReference type="NCBI Taxonomy" id="1188319"/>
    <lineage>
        <taxon>Bacteria</taxon>
        <taxon>Pseudomonadati</taxon>
        <taxon>Pseudomonadota</taxon>
        <taxon>Betaproteobacteria</taxon>
        <taxon>Nitrosomonadales</taxon>
        <taxon>Gallionellaceae</taxon>
        <taxon>Ferriphaselus</taxon>
    </lineage>
</organism>
<name>A0A2Z6G9N9_9PROT</name>
<dbReference type="PANTHER" id="PTHR42923:SF47">
    <property type="entry name" value="BLR3003 PROTEIN"/>
    <property type="match status" value="1"/>
</dbReference>
<dbReference type="Pfam" id="PF01593">
    <property type="entry name" value="Amino_oxidase"/>
    <property type="match status" value="1"/>
</dbReference>
<dbReference type="AlphaFoldDB" id="A0A2Z6G9N9"/>
<gene>
    <name evidence="2" type="ORF">OYT1_ch0653</name>
</gene>
<evidence type="ECO:0000313" key="2">
    <source>
        <dbReference type="EMBL" id="BBE50220.1"/>
    </source>
</evidence>
<evidence type="ECO:0000313" key="3">
    <source>
        <dbReference type="Proteomes" id="UP000033070"/>
    </source>
</evidence>
<evidence type="ECO:0000259" key="1">
    <source>
        <dbReference type="Pfam" id="PF01593"/>
    </source>
</evidence>
<dbReference type="InterPro" id="IPR050464">
    <property type="entry name" value="Zeta_carotene_desat/Oxidored"/>
</dbReference>
<protein>
    <submittedName>
        <fullName evidence="2">tRNA 5-methylaminomethyl-2-thiouridine biosynthesis bifunctional protein MnmC</fullName>
    </submittedName>
</protein>
<dbReference type="EMBL" id="AP018738">
    <property type="protein sequence ID" value="BBE50220.1"/>
    <property type="molecule type" value="Genomic_DNA"/>
</dbReference>
<reference evidence="2 3" key="1">
    <citation type="submission" date="2018-06" db="EMBL/GenBank/DDBJ databases">
        <title>OYT1 Genome Sequencing.</title>
        <authorList>
            <person name="Kato S."/>
            <person name="Itoh T."/>
            <person name="Ohkuma M."/>
        </authorList>
    </citation>
    <scope>NUCLEOTIDE SEQUENCE [LARGE SCALE GENOMIC DNA]</scope>
    <source>
        <strain evidence="2 3">OYT1</strain>
    </source>
</reference>
<feature type="domain" description="Amine oxidase" evidence="1">
    <location>
        <begin position="21"/>
        <end position="446"/>
    </location>
</feature>
<dbReference type="PANTHER" id="PTHR42923">
    <property type="entry name" value="PROTOPORPHYRINOGEN OXIDASE"/>
    <property type="match status" value="1"/>
</dbReference>
<dbReference type="Proteomes" id="UP000033070">
    <property type="component" value="Chromosome"/>
</dbReference>
<dbReference type="InterPro" id="IPR017830">
    <property type="entry name" value="SQase_HpnE"/>
</dbReference>
<dbReference type="STRING" id="1188319.OYT1_00098"/>